<reference evidence="13" key="1">
    <citation type="submission" date="2018-12" db="EMBL/GenBank/DDBJ databases">
        <title>Genome sequence of Peanibacillus sp.</title>
        <authorList>
            <person name="Subramani G."/>
            <person name="Srinivasan S."/>
            <person name="Kim M.K."/>
        </authorList>
    </citation>
    <scope>NUCLEOTIDE SEQUENCE [LARGE SCALE GENOMIC DNA]</scope>
    <source>
        <strain evidence="13">18JY67-1</strain>
    </source>
</reference>
<dbReference type="PRINTS" id="PR00032">
    <property type="entry name" value="HTHARAC"/>
</dbReference>
<evidence type="ECO:0000256" key="8">
    <source>
        <dbReference type="PROSITE-ProRule" id="PRU00169"/>
    </source>
</evidence>
<dbReference type="Proteomes" id="UP000272528">
    <property type="component" value="Chromosome"/>
</dbReference>
<dbReference type="GO" id="GO:0005737">
    <property type="term" value="C:cytoplasm"/>
    <property type="evidence" value="ECO:0007669"/>
    <property type="project" value="UniProtKB-SubCell"/>
</dbReference>
<evidence type="ECO:0000313" key="12">
    <source>
        <dbReference type="EMBL" id="AZN43492.1"/>
    </source>
</evidence>
<dbReference type="InterPro" id="IPR001789">
    <property type="entry name" value="Sig_transdc_resp-reg_receiver"/>
</dbReference>
<dbReference type="InterPro" id="IPR011006">
    <property type="entry name" value="CheY-like_superfamily"/>
</dbReference>
<dbReference type="PANTHER" id="PTHR42713">
    <property type="entry name" value="HISTIDINE KINASE-RELATED"/>
    <property type="match status" value="1"/>
</dbReference>
<evidence type="ECO:0000256" key="6">
    <source>
        <dbReference type="ARBA" id="ARBA00023125"/>
    </source>
</evidence>
<feature type="domain" description="Response regulatory" evidence="10">
    <location>
        <begin position="3"/>
        <end position="120"/>
    </location>
</feature>
<dbReference type="Pfam" id="PF12833">
    <property type="entry name" value="HTH_18"/>
    <property type="match status" value="1"/>
</dbReference>
<evidence type="ECO:0000256" key="5">
    <source>
        <dbReference type="ARBA" id="ARBA00023015"/>
    </source>
</evidence>
<evidence type="ECO:0000256" key="3">
    <source>
        <dbReference type="ARBA" id="ARBA00022553"/>
    </source>
</evidence>
<dbReference type="SUPFAM" id="SSF52172">
    <property type="entry name" value="CheY-like"/>
    <property type="match status" value="1"/>
</dbReference>
<dbReference type="InterPro" id="IPR009057">
    <property type="entry name" value="Homeodomain-like_sf"/>
</dbReference>
<comment type="subcellular location">
    <subcellularLocation>
        <location evidence="1">Cytoplasm</location>
    </subcellularLocation>
</comment>
<dbReference type="InterPro" id="IPR000160">
    <property type="entry name" value="GGDEF_dom"/>
</dbReference>
<dbReference type="AlphaFoldDB" id="A0A3Q8X9I5"/>
<evidence type="ECO:0000256" key="2">
    <source>
        <dbReference type="ARBA" id="ARBA00022490"/>
    </source>
</evidence>
<dbReference type="Pfam" id="PF00072">
    <property type="entry name" value="Response_reg"/>
    <property type="match status" value="1"/>
</dbReference>
<organism evidence="12 13">
    <name type="scientific">Paenibacillus albus</name>
    <dbReference type="NCBI Taxonomy" id="2495582"/>
    <lineage>
        <taxon>Bacteria</taxon>
        <taxon>Bacillati</taxon>
        <taxon>Bacillota</taxon>
        <taxon>Bacilli</taxon>
        <taxon>Bacillales</taxon>
        <taxon>Paenibacillaceae</taxon>
        <taxon>Paenibacillus</taxon>
    </lineage>
</organism>
<evidence type="ECO:0000259" key="10">
    <source>
        <dbReference type="PROSITE" id="PS50110"/>
    </source>
</evidence>
<keyword evidence="4" id="KW-0902">Two-component regulatory system</keyword>
<dbReference type="SMART" id="SM00448">
    <property type="entry name" value="REC"/>
    <property type="match status" value="1"/>
</dbReference>
<dbReference type="InterPro" id="IPR041522">
    <property type="entry name" value="CdaR_GGDEF"/>
</dbReference>
<dbReference type="PANTHER" id="PTHR42713:SF3">
    <property type="entry name" value="TRANSCRIPTIONAL REGULATORY PROTEIN HPTR"/>
    <property type="match status" value="1"/>
</dbReference>
<evidence type="ECO:0000256" key="7">
    <source>
        <dbReference type="ARBA" id="ARBA00023163"/>
    </source>
</evidence>
<dbReference type="OrthoDB" id="9794370at2"/>
<sequence length="538" mass="61975">MYKVMIVDDEAVVRGGLKNTIRWEEHGFQLIGDYANGRDAWHEIEREQPDLVISDISMPYMDGLELAGLITSNYPDIKVIILTGYDEFEYAQQALRMKVSDFLLKPITAMEIRTLLNKVRAEMDEEMKIREDLSMLQSQLRQSMPLLRERLLERLVVLGVGKPEIEVRFGYFDIPKLTPPYLVIVADIDDFGDRERLESVHDEEFLRFAAFNVFEEISAQKNALSFRTREERMAAVITGVPPETDIYEHAYELAEEIRRQIERYLKLTVTVGVGRSCSSADQLPLSYKGALSALDYRFLLGKNRVLSIIDMEGAPASKAVPTPDWDRRLATVVKTGSAADAEQLINQIVDELKRLRLPIEGCYLQLQKLTLSLMNTIQELGIEQNYLARQQQSWLTDIYSFKTLDELEQWLQVIVSNLITAISTNRSHYTNTQMIRATEYIEAHYADEQISLQDLCRHVLMSTSYFSLVFKQYTGETFIEYLTRVRVEKAKELLSTTSLKLYEIAEKVGYADPNYFSLLFKKHAGRTPREYRDTRSGG</sequence>
<feature type="modified residue" description="4-aspartylphosphate" evidence="8">
    <location>
        <position position="55"/>
    </location>
</feature>
<dbReference type="SMART" id="SM00342">
    <property type="entry name" value="HTH_ARAC"/>
    <property type="match status" value="1"/>
</dbReference>
<keyword evidence="13" id="KW-1185">Reference proteome</keyword>
<gene>
    <name evidence="12" type="ORF">EJC50_02955</name>
</gene>
<proteinExistence type="predicted"/>
<dbReference type="GO" id="GO:0000160">
    <property type="term" value="P:phosphorelay signal transduction system"/>
    <property type="evidence" value="ECO:0007669"/>
    <property type="project" value="UniProtKB-KW"/>
</dbReference>
<dbReference type="InterPro" id="IPR051552">
    <property type="entry name" value="HptR"/>
</dbReference>
<evidence type="ECO:0000256" key="1">
    <source>
        <dbReference type="ARBA" id="ARBA00004496"/>
    </source>
</evidence>
<dbReference type="CDD" id="cd17536">
    <property type="entry name" value="REC_YesN-like"/>
    <property type="match status" value="1"/>
</dbReference>
<keyword evidence="2" id="KW-0963">Cytoplasm</keyword>
<feature type="domain" description="HTH araC/xylS-type" evidence="9">
    <location>
        <begin position="435"/>
        <end position="534"/>
    </location>
</feature>
<feature type="domain" description="GGDEF" evidence="11">
    <location>
        <begin position="179"/>
        <end position="310"/>
    </location>
</feature>
<dbReference type="GO" id="GO:0043565">
    <property type="term" value="F:sequence-specific DNA binding"/>
    <property type="evidence" value="ECO:0007669"/>
    <property type="project" value="InterPro"/>
</dbReference>
<keyword evidence="6" id="KW-0238">DNA-binding</keyword>
<dbReference type="EMBL" id="CP034437">
    <property type="protein sequence ID" value="AZN43492.1"/>
    <property type="molecule type" value="Genomic_DNA"/>
</dbReference>
<dbReference type="InterPro" id="IPR018062">
    <property type="entry name" value="HTH_AraC-typ_CS"/>
</dbReference>
<evidence type="ECO:0000313" key="13">
    <source>
        <dbReference type="Proteomes" id="UP000272528"/>
    </source>
</evidence>
<dbReference type="PROSITE" id="PS01124">
    <property type="entry name" value="HTH_ARAC_FAMILY_2"/>
    <property type="match status" value="1"/>
</dbReference>
<dbReference type="Gene3D" id="1.10.10.60">
    <property type="entry name" value="Homeodomain-like"/>
    <property type="match status" value="2"/>
</dbReference>
<protein>
    <submittedName>
        <fullName evidence="12">Response regulator transcription factor</fullName>
    </submittedName>
</protein>
<dbReference type="PROSITE" id="PS00041">
    <property type="entry name" value="HTH_ARAC_FAMILY_1"/>
    <property type="match status" value="1"/>
</dbReference>
<dbReference type="InterPro" id="IPR020449">
    <property type="entry name" value="Tscrpt_reg_AraC-type_HTH"/>
</dbReference>
<dbReference type="Pfam" id="PF17853">
    <property type="entry name" value="GGDEF_2"/>
    <property type="match status" value="1"/>
</dbReference>
<dbReference type="PROSITE" id="PS50887">
    <property type="entry name" value="GGDEF"/>
    <property type="match status" value="1"/>
</dbReference>
<dbReference type="PROSITE" id="PS50110">
    <property type="entry name" value="RESPONSE_REGULATORY"/>
    <property type="match status" value="1"/>
</dbReference>
<dbReference type="KEGG" id="palb:EJC50_02955"/>
<evidence type="ECO:0000259" key="11">
    <source>
        <dbReference type="PROSITE" id="PS50887"/>
    </source>
</evidence>
<accession>A0A3Q8X9I5</accession>
<dbReference type="InterPro" id="IPR018060">
    <property type="entry name" value="HTH_AraC"/>
</dbReference>
<name>A0A3Q8X9I5_9BACL</name>
<keyword evidence="5" id="KW-0805">Transcription regulation</keyword>
<evidence type="ECO:0000259" key="9">
    <source>
        <dbReference type="PROSITE" id="PS01124"/>
    </source>
</evidence>
<dbReference type="GO" id="GO:0003700">
    <property type="term" value="F:DNA-binding transcription factor activity"/>
    <property type="evidence" value="ECO:0007669"/>
    <property type="project" value="InterPro"/>
</dbReference>
<dbReference type="Gene3D" id="3.40.50.2300">
    <property type="match status" value="1"/>
</dbReference>
<dbReference type="SUPFAM" id="SSF46689">
    <property type="entry name" value="Homeodomain-like"/>
    <property type="match status" value="2"/>
</dbReference>
<evidence type="ECO:0000256" key="4">
    <source>
        <dbReference type="ARBA" id="ARBA00023012"/>
    </source>
</evidence>
<keyword evidence="7" id="KW-0804">Transcription</keyword>
<keyword evidence="3 8" id="KW-0597">Phosphoprotein</keyword>